<proteinExistence type="predicted"/>
<dbReference type="Pfam" id="PF00534">
    <property type="entry name" value="Glycos_transf_1"/>
    <property type="match status" value="1"/>
</dbReference>
<gene>
    <name evidence="2" type="ORF">CVIC8964_1468</name>
</gene>
<dbReference type="PANTHER" id="PTHR12526">
    <property type="entry name" value="GLYCOSYLTRANSFERASE"/>
    <property type="match status" value="1"/>
</dbReference>
<dbReference type="InterPro" id="IPR001296">
    <property type="entry name" value="Glyco_trans_1"/>
</dbReference>
<feature type="domain" description="Glycosyl transferase family 1" evidence="1">
    <location>
        <begin position="168"/>
        <end position="319"/>
    </location>
</feature>
<dbReference type="Proteomes" id="UP000194265">
    <property type="component" value="Chromosome"/>
</dbReference>
<dbReference type="PANTHER" id="PTHR12526:SF630">
    <property type="entry name" value="GLYCOSYLTRANSFERASE"/>
    <property type="match status" value="1"/>
</dbReference>
<reference evidence="2 3" key="1">
    <citation type="journal article" date="2017" name="Genome Biol. Evol.">
        <title>Comparative Genomic Analysis Identifies a Campylobacter Clade Deficient in Selenium Metabolism.</title>
        <authorList>
            <person name="Miller W.G."/>
            <person name="Yee E."/>
            <person name="Lopes B.S."/>
            <person name="Chapman M.H."/>
            <person name="Huynh S."/>
            <person name="Bono J.L."/>
            <person name="Parker C.T."/>
            <person name="Strachan N.J.C."/>
            <person name="Forbes K.J."/>
        </authorList>
    </citation>
    <scope>NUCLEOTIDE SEQUENCE [LARGE SCALE GENOMIC DNA]</scope>
    <source>
        <strain evidence="2 3">RM8964</strain>
    </source>
</reference>
<evidence type="ECO:0000313" key="2">
    <source>
        <dbReference type="EMBL" id="ARR02852.1"/>
    </source>
</evidence>
<accession>A0A1X9T2T7</accession>
<dbReference type="RefSeq" id="WP_086334029.1">
    <property type="nucleotide sequence ID" value="NZ_CP018791.1"/>
</dbReference>
<protein>
    <submittedName>
        <fullName evidence="2">Glycosyltransferase, family 1</fullName>
    </submittedName>
</protein>
<evidence type="ECO:0000313" key="3">
    <source>
        <dbReference type="Proteomes" id="UP000194265"/>
    </source>
</evidence>
<dbReference type="AlphaFoldDB" id="A0A1X9T2T7"/>
<dbReference type="STRING" id="1660074.CVIC8964_1468"/>
<dbReference type="SUPFAM" id="SSF53756">
    <property type="entry name" value="UDP-Glycosyltransferase/glycogen phosphorylase"/>
    <property type="match status" value="1"/>
</dbReference>
<dbReference type="Gene3D" id="3.40.50.2000">
    <property type="entry name" value="Glycogen Phosphorylase B"/>
    <property type="match status" value="2"/>
</dbReference>
<evidence type="ECO:0000259" key="1">
    <source>
        <dbReference type="Pfam" id="PF00534"/>
    </source>
</evidence>
<dbReference type="OrthoDB" id="9775208at2"/>
<dbReference type="EMBL" id="CP018791">
    <property type="protein sequence ID" value="ARR02852.1"/>
    <property type="molecule type" value="Genomic_DNA"/>
</dbReference>
<sequence>MKIAFVISTLGFGGAERVLSIVANRLSCEHSVSIIKFDNQEPFYKINDSVKIINLTTSNGGFLNLKKRFSKIFALRDIFKSGQYDVVISFMDSTNLLCLIANLTLKQKLIISEHSDHSFLPLKWQMAKRVLYPLCDALSVLSKSDYQYYSYVKNRSIIYNPFFGDDENIEYQKENLILFVGRLEKVKGCDIFLNSLKECDLGDYSVEICGDGSEFNTLKNEFKSKKIKFLGTVNDIKNHYKRAKIIVSSSRNEGLGNALIEACFYNIARVATPTIGACELIDDNKNGLISDDFTPQSLAKKLNLAIKDEALRAKLAKNAFDSKSKFELENIYQEWLKLINKALK</sequence>
<organism evidence="2 3">
    <name type="scientific">Campylobacter vicugnae</name>
    <dbReference type="NCBI Taxonomy" id="1660076"/>
    <lineage>
        <taxon>Bacteria</taxon>
        <taxon>Pseudomonadati</taxon>
        <taxon>Campylobacterota</taxon>
        <taxon>Epsilonproteobacteria</taxon>
        <taxon>Campylobacterales</taxon>
        <taxon>Campylobacteraceae</taxon>
        <taxon>Campylobacter</taxon>
    </lineage>
</organism>
<dbReference type="GO" id="GO:0016757">
    <property type="term" value="F:glycosyltransferase activity"/>
    <property type="evidence" value="ECO:0007669"/>
    <property type="project" value="InterPro"/>
</dbReference>
<name>A0A1X9T2T7_9BACT</name>